<evidence type="ECO:0000259" key="2">
    <source>
        <dbReference type="PROSITE" id="PS51154"/>
    </source>
</evidence>
<organism evidence="4">
    <name type="scientific">Grosmannia clavigera (strain kw1407 / UAMH 11150)</name>
    <name type="common">Blue stain fungus</name>
    <name type="synonym">Graphiocladiella clavigera</name>
    <dbReference type="NCBI Taxonomy" id="655863"/>
    <lineage>
        <taxon>Eukaryota</taxon>
        <taxon>Fungi</taxon>
        <taxon>Dikarya</taxon>
        <taxon>Ascomycota</taxon>
        <taxon>Pezizomycotina</taxon>
        <taxon>Sordariomycetes</taxon>
        <taxon>Sordariomycetidae</taxon>
        <taxon>Ophiostomatales</taxon>
        <taxon>Ophiostomataceae</taxon>
        <taxon>Leptographium</taxon>
    </lineage>
</organism>
<dbReference type="PANTHER" id="PTHR11106">
    <property type="entry name" value="GANGLIOSIDE INDUCED DIFFERENTIATION ASSOCIATED PROTEIN 2-RELATED"/>
    <property type="match status" value="1"/>
</dbReference>
<gene>
    <name evidence="3" type="ORF">CMQ_1695</name>
</gene>
<protein>
    <submittedName>
        <fullName evidence="3">Lrp16 family protein</fullName>
    </submittedName>
</protein>
<dbReference type="InterPro" id="IPR002589">
    <property type="entry name" value="Macro_dom"/>
</dbReference>
<sequence>MSIKAASLPTLSSLYKTGQMAASATDSLAAYTASNLLNDKISLWKGDITKLEVDAIVNAANRGLMGGGGVDGAIHRAAGSSLLEECIKLRGCETGKAKITSAYRLPSKKVIHTVGPVYHDQSQRDSRALLSSCYRSSLELAVKEGCSSIAFCAISTGIYGYPSRDAATTATTTVREYLTGPNGHKIGRVVFVVFEVKDVHSYESCLPIIFPPATKKTADGATALAPETTADPDVGEAATK</sequence>
<name>F0XCF2_GROCL</name>
<dbReference type="eggNOG" id="KOG2633">
    <property type="taxonomic scope" value="Eukaryota"/>
</dbReference>
<dbReference type="SUPFAM" id="SSF52949">
    <property type="entry name" value="Macro domain-like"/>
    <property type="match status" value="1"/>
</dbReference>
<dbReference type="Gene3D" id="3.40.220.10">
    <property type="entry name" value="Leucine Aminopeptidase, subunit E, domain 1"/>
    <property type="match status" value="1"/>
</dbReference>
<dbReference type="SMART" id="SM00506">
    <property type="entry name" value="A1pp"/>
    <property type="match status" value="1"/>
</dbReference>
<dbReference type="Proteomes" id="UP000007796">
    <property type="component" value="Unassembled WGS sequence"/>
</dbReference>
<evidence type="ECO:0000256" key="1">
    <source>
        <dbReference type="SAM" id="MobiDB-lite"/>
    </source>
</evidence>
<evidence type="ECO:0000313" key="4">
    <source>
        <dbReference type="Proteomes" id="UP000007796"/>
    </source>
</evidence>
<proteinExistence type="predicted"/>
<evidence type="ECO:0000313" key="3">
    <source>
        <dbReference type="EMBL" id="EFX04767.1"/>
    </source>
</evidence>
<feature type="domain" description="Macro" evidence="2">
    <location>
        <begin position="28"/>
        <end position="210"/>
    </location>
</feature>
<reference evidence="3 4" key="1">
    <citation type="journal article" date="2011" name="Proc. Natl. Acad. Sci. U.S.A.">
        <title>Genome and transcriptome analyses of the mountain pine beetle-fungal symbiont Grosmannia clavigera, a lodgepole pine pathogen.</title>
        <authorList>
            <person name="DiGuistini S."/>
            <person name="Wang Y."/>
            <person name="Liao N.Y."/>
            <person name="Taylor G."/>
            <person name="Tanguay P."/>
            <person name="Feau N."/>
            <person name="Henrissat B."/>
            <person name="Chan S.K."/>
            <person name="Hesse-Orce U."/>
            <person name="Alamouti S.M."/>
            <person name="Tsui C.K.M."/>
            <person name="Docking R.T."/>
            <person name="Levasseur A."/>
            <person name="Haridas S."/>
            <person name="Robertson G."/>
            <person name="Birol I."/>
            <person name="Holt R.A."/>
            <person name="Marra M.A."/>
            <person name="Hamelin R.C."/>
            <person name="Hirst M."/>
            <person name="Jones S.J.M."/>
            <person name="Bohlmann J."/>
            <person name="Breuil C."/>
        </authorList>
    </citation>
    <scope>NUCLEOTIDE SEQUENCE [LARGE SCALE GENOMIC DNA]</scope>
    <source>
        <strain evidence="4">kw1407 / UAMH 11150</strain>
    </source>
</reference>
<dbReference type="EMBL" id="GL629765">
    <property type="protein sequence ID" value="EFX04767.1"/>
    <property type="molecule type" value="Genomic_DNA"/>
</dbReference>
<keyword evidence="4" id="KW-1185">Reference proteome</keyword>
<dbReference type="GeneID" id="25974601"/>
<dbReference type="InterPro" id="IPR043472">
    <property type="entry name" value="Macro_dom-like"/>
</dbReference>
<dbReference type="HOGENOM" id="CLU_046550_3_1_1"/>
<dbReference type="OrthoDB" id="6077599at2759"/>
<dbReference type="PANTHER" id="PTHR11106:SF27">
    <property type="entry name" value="MACRO DOMAIN-CONTAINING PROTEIN"/>
    <property type="match status" value="1"/>
</dbReference>
<accession>F0XCF2</accession>
<dbReference type="PROSITE" id="PS51154">
    <property type="entry name" value="MACRO"/>
    <property type="match status" value="1"/>
</dbReference>
<dbReference type="NCBIfam" id="NF001664">
    <property type="entry name" value="PRK00431.1-6"/>
    <property type="match status" value="1"/>
</dbReference>
<dbReference type="Pfam" id="PF01661">
    <property type="entry name" value="Macro"/>
    <property type="match status" value="1"/>
</dbReference>
<dbReference type="InParanoid" id="F0XCF2"/>
<dbReference type="AlphaFoldDB" id="F0XCF2"/>
<dbReference type="STRING" id="655863.F0XCF2"/>
<dbReference type="RefSeq" id="XP_014174249.1">
    <property type="nucleotide sequence ID" value="XM_014318774.1"/>
</dbReference>
<feature type="region of interest" description="Disordered" evidence="1">
    <location>
        <begin position="221"/>
        <end position="240"/>
    </location>
</feature>
<dbReference type="CDD" id="cd02908">
    <property type="entry name" value="Macro_OAADPr_deacetylase"/>
    <property type="match status" value="1"/>
</dbReference>